<dbReference type="GO" id="GO:0030313">
    <property type="term" value="C:cell envelope"/>
    <property type="evidence" value="ECO:0007669"/>
    <property type="project" value="UniProtKB-SubCell"/>
</dbReference>
<dbReference type="GO" id="GO:0022857">
    <property type="term" value="F:transmembrane transporter activity"/>
    <property type="evidence" value="ECO:0007669"/>
    <property type="project" value="InterPro"/>
</dbReference>
<dbReference type="Pfam" id="PF25917">
    <property type="entry name" value="BSH_RND"/>
    <property type="match status" value="1"/>
</dbReference>
<dbReference type="NCBIfam" id="TIGR01730">
    <property type="entry name" value="RND_mfp"/>
    <property type="match status" value="1"/>
</dbReference>
<feature type="domain" description="CusB-like beta-barrel" evidence="7">
    <location>
        <begin position="224"/>
        <end position="298"/>
    </location>
</feature>
<evidence type="ECO:0000259" key="7">
    <source>
        <dbReference type="Pfam" id="PF25954"/>
    </source>
</evidence>
<dbReference type="InterPro" id="IPR006143">
    <property type="entry name" value="RND_pump_MFP"/>
</dbReference>
<dbReference type="AlphaFoldDB" id="A0A7S8C827"/>
<organism evidence="8 9">
    <name type="scientific">Kaustia mangrovi</name>
    <dbReference type="NCBI Taxonomy" id="2593653"/>
    <lineage>
        <taxon>Bacteria</taxon>
        <taxon>Pseudomonadati</taxon>
        <taxon>Pseudomonadota</taxon>
        <taxon>Alphaproteobacteria</taxon>
        <taxon>Hyphomicrobiales</taxon>
        <taxon>Parvibaculaceae</taxon>
        <taxon>Kaustia</taxon>
    </lineage>
</organism>
<comment type="similarity">
    <text evidence="2">Belongs to the membrane fusion protein (MFP) (TC 8.A.1) family.</text>
</comment>
<dbReference type="InterPro" id="IPR058625">
    <property type="entry name" value="MdtA-like_BSH"/>
</dbReference>
<evidence type="ECO:0000313" key="9">
    <source>
        <dbReference type="Proteomes" id="UP000593594"/>
    </source>
</evidence>
<reference evidence="8 9" key="1">
    <citation type="submission" date="2020-06" db="EMBL/GenBank/DDBJ databases">
        <title>Genome sequence of 2 isolates from Red Sea Mangroves.</title>
        <authorList>
            <person name="Sefrji F."/>
            <person name="Michoud G."/>
            <person name="Merlino G."/>
            <person name="Daffonchio D."/>
        </authorList>
    </citation>
    <scope>NUCLEOTIDE SEQUENCE [LARGE SCALE GENOMIC DNA]</scope>
    <source>
        <strain evidence="8 9">R1DC25</strain>
    </source>
</reference>
<dbReference type="Gene3D" id="2.40.50.100">
    <property type="match status" value="1"/>
</dbReference>
<dbReference type="InterPro" id="IPR058792">
    <property type="entry name" value="Beta-barrel_RND_2"/>
</dbReference>
<evidence type="ECO:0000256" key="5">
    <source>
        <dbReference type="SAM" id="MobiDB-lite"/>
    </source>
</evidence>
<dbReference type="Pfam" id="PF25954">
    <property type="entry name" value="Beta-barrel_RND_2"/>
    <property type="match status" value="1"/>
</dbReference>
<gene>
    <name evidence="8" type="ORF">HW532_03950</name>
</gene>
<protein>
    <submittedName>
        <fullName evidence="8">Efflux RND transporter periplasmic adaptor subunit</fullName>
    </submittedName>
</protein>
<accession>A0A7S8C827</accession>
<name>A0A7S8C827_9HYPH</name>
<dbReference type="PANTHER" id="PTHR32347">
    <property type="entry name" value="EFFLUX SYSTEM COMPONENT YKNX-RELATED"/>
    <property type="match status" value="1"/>
</dbReference>
<dbReference type="Gene3D" id="1.10.287.470">
    <property type="entry name" value="Helix hairpin bin"/>
    <property type="match status" value="1"/>
</dbReference>
<evidence type="ECO:0000256" key="3">
    <source>
        <dbReference type="ARBA" id="ARBA00023054"/>
    </source>
</evidence>
<dbReference type="GO" id="GO:0016020">
    <property type="term" value="C:membrane"/>
    <property type="evidence" value="ECO:0007669"/>
    <property type="project" value="InterPro"/>
</dbReference>
<dbReference type="Proteomes" id="UP000593594">
    <property type="component" value="Chromosome"/>
</dbReference>
<keyword evidence="3 4" id="KW-0175">Coiled coil</keyword>
<feature type="region of interest" description="Disordered" evidence="5">
    <location>
        <begin position="376"/>
        <end position="398"/>
    </location>
</feature>
<sequence length="398" mass="42556">MRRGPVRWIAIGLAALALAGAWWVFGNGSGTVRYVTEPVTRGDLTVIVTATGAIQPTEKVDVSSELSGIVRKVFVDYNSTVTAGQELAELDTDKLEATVDSSRARLAAAKAAVGLAQATVTEKQRVLERKRSLAGQQFASVEDLDLAQAEYDRAVASLDSARADVGVAQAELELAETDLQKACICSPIDGVVLTRDVDPGQTVASSLQAPVLFSIAEDLTQMELRVDVDEADVGQVTAGQTASFTVDAFSGRRFPASIRYIRYASETIQGVVTYKAVLDIDNSELLLRPGMTATAEITVNEIDDALLIPNAALRYAPVAEEEEDSGSFVDRLLPRPRFRSASKPEEEGRNRSVWVLQEGAPREVEIVTGASDGEFTEVTGGALEPGDPVIVDETAADR</sequence>
<feature type="domain" description="Multidrug resistance protein MdtA-like barrel-sandwich hybrid" evidence="6">
    <location>
        <begin position="58"/>
        <end position="211"/>
    </location>
</feature>
<evidence type="ECO:0000313" key="8">
    <source>
        <dbReference type="EMBL" id="QPC45168.1"/>
    </source>
</evidence>
<evidence type="ECO:0000256" key="4">
    <source>
        <dbReference type="SAM" id="Coils"/>
    </source>
</evidence>
<evidence type="ECO:0000259" key="6">
    <source>
        <dbReference type="Pfam" id="PF25917"/>
    </source>
</evidence>
<dbReference type="InterPro" id="IPR050465">
    <property type="entry name" value="UPF0194_transport"/>
</dbReference>
<dbReference type="PANTHER" id="PTHR32347:SF14">
    <property type="entry name" value="EFFLUX SYSTEM COMPONENT YKNX-RELATED"/>
    <property type="match status" value="1"/>
</dbReference>
<dbReference type="Gene3D" id="2.40.30.170">
    <property type="match status" value="1"/>
</dbReference>
<evidence type="ECO:0000256" key="2">
    <source>
        <dbReference type="ARBA" id="ARBA00009477"/>
    </source>
</evidence>
<evidence type="ECO:0000256" key="1">
    <source>
        <dbReference type="ARBA" id="ARBA00004196"/>
    </source>
</evidence>
<comment type="subcellular location">
    <subcellularLocation>
        <location evidence="1">Cell envelope</location>
    </subcellularLocation>
</comment>
<dbReference type="KEGG" id="kmn:HW532_03950"/>
<keyword evidence="9" id="KW-1185">Reference proteome</keyword>
<feature type="coiled-coil region" evidence="4">
    <location>
        <begin position="144"/>
        <end position="178"/>
    </location>
</feature>
<dbReference type="EMBL" id="CP058214">
    <property type="protein sequence ID" value="QPC45168.1"/>
    <property type="molecule type" value="Genomic_DNA"/>
</dbReference>
<dbReference type="SUPFAM" id="SSF111369">
    <property type="entry name" value="HlyD-like secretion proteins"/>
    <property type="match status" value="1"/>
</dbReference>
<proteinExistence type="inferred from homology"/>